<dbReference type="AlphaFoldDB" id="A0A3N4MI60"/>
<keyword evidence="2" id="KW-1185">Reference proteome</keyword>
<name>A0A3N4MI60_9NEIS</name>
<gene>
    <name evidence="1" type="ORF">EGK74_12850</name>
</gene>
<sequence length="221" mass="23057">MASKYSAFISYSSGNAGTVSNLAGQAISVNTNPNNSTSALVGATGATLGQIGNIREVVTGSSISKFTKAGGALGMLQVGINAHNNYKDTGSVGETIGKVTVGDMLTTGAAVAAMIPGGQLVAVGLTVAGLGYTIWENKNGAITLKDIIKSHPDNNRQDDWGNPENQKNWCDPNDWKEWQDSVNRDGKYHIVDPLVLDLDGDGIETVGAQGYSGALFDHDKD</sequence>
<feature type="non-terminal residue" evidence="1">
    <location>
        <position position="221"/>
    </location>
</feature>
<proteinExistence type="predicted"/>
<reference evidence="1 2" key="1">
    <citation type="submission" date="2018-11" db="EMBL/GenBank/DDBJ databases">
        <title>Neisseria weixii sp. nov. isolated from the rectal contents of plateau pika (Ochotona cruzoniae).</title>
        <authorList>
            <person name="Zhang G."/>
        </authorList>
    </citation>
    <scope>NUCLEOTIDE SEQUENCE [LARGE SCALE GENOMIC DNA]</scope>
    <source>
        <strain evidence="1 2">10009</strain>
    </source>
</reference>
<dbReference type="Proteomes" id="UP000272412">
    <property type="component" value="Unassembled WGS sequence"/>
</dbReference>
<accession>A0A3N4MI60</accession>
<evidence type="ECO:0000313" key="2">
    <source>
        <dbReference type="Proteomes" id="UP000272412"/>
    </source>
</evidence>
<protein>
    <submittedName>
        <fullName evidence="1">Uncharacterized protein</fullName>
    </submittedName>
</protein>
<comment type="caution">
    <text evidence="1">The sequence shown here is derived from an EMBL/GenBank/DDBJ whole genome shotgun (WGS) entry which is preliminary data.</text>
</comment>
<organism evidence="1 2">
    <name type="scientific">Neisseria weixii</name>
    <dbReference type="NCBI Taxonomy" id="1853276"/>
    <lineage>
        <taxon>Bacteria</taxon>
        <taxon>Pseudomonadati</taxon>
        <taxon>Pseudomonadota</taxon>
        <taxon>Betaproteobacteria</taxon>
        <taxon>Neisseriales</taxon>
        <taxon>Neisseriaceae</taxon>
        <taxon>Neisseria</taxon>
    </lineage>
</organism>
<evidence type="ECO:0000313" key="1">
    <source>
        <dbReference type="EMBL" id="RPD83304.1"/>
    </source>
</evidence>
<dbReference type="EMBL" id="RPFL01000061">
    <property type="protein sequence ID" value="RPD83304.1"/>
    <property type="molecule type" value="Genomic_DNA"/>
</dbReference>